<evidence type="ECO:0000313" key="3">
    <source>
        <dbReference type="Proteomes" id="UP000593571"/>
    </source>
</evidence>
<sequence length="247" mass="26771">MSTAHPFQRVKILKHEIPLSRVCSGLRPRPGSPPLLGRGWGWGGSQLYPRGERGRLAARTPPEGPWRAQVTRPRERALRLEPHFAGLGCLGVGSASAGRGREPPPPRVPGPRRAGALQYGAAPCAPAPPPRAPPSGCASTDAEQEEYGGMTWKHLTFPQRKWRRKAGPISQEGPCDVRRDLFPQPPGERVPDSPPGERPSPAHPGSCGRQDPKQTFSSGPFPIANDKWESQKKKASRGGSLKKKKQS</sequence>
<keyword evidence="3" id="KW-1185">Reference proteome</keyword>
<reference evidence="2 3" key="1">
    <citation type="journal article" date="2020" name="Nature">
        <title>Six reference-quality genomes reveal evolution of bat adaptations.</title>
        <authorList>
            <person name="Jebb D."/>
            <person name="Huang Z."/>
            <person name="Pippel M."/>
            <person name="Hughes G.M."/>
            <person name="Lavrichenko K."/>
            <person name="Devanna P."/>
            <person name="Winkler S."/>
            <person name="Jermiin L.S."/>
            <person name="Skirmuntt E.C."/>
            <person name="Katzourakis A."/>
            <person name="Burkitt-Gray L."/>
            <person name="Ray D.A."/>
            <person name="Sullivan K.A.M."/>
            <person name="Roscito J.G."/>
            <person name="Kirilenko B.M."/>
            <person name="Davalos L.M."/>
            <person name="Corthals A.P."/>
            <person name="Power M.L."/>
            <person name="Jones G."/>
            <person name="Ransome R.D."/>
            <person name="Dechmann D.K.N."/>
            <person name="Locatelli A.G."/>
            <person name="Puechmaille S.J."/>
            <person name="Fedrigo O."/>
            <person name="Jarvis E.D."/>
            <person name="Hiller M."/>
            <person name="Vernes S.C."/>
            <person name="Myers E.W."/>
            <person name="Teeling E.C."/>
        </authorList>
    </citation>
    <scope>NUCLEOTIDE SEQUENCE [LARGE SCALE GENOMIC DNA]</scope>
    <source>
        <strain evidence="2">MRouAeg1</strain>
        <tissue evidence="2">Muscle</tissue>
    </source>
</reference>
<feature type="compositionally biased region" description="Pro residues" evidence="1">
    <location>
        <begin position="183"/>
        <end position="202"/>
    </location>
</feature>
<feature type="region of interest" description="Disordered" evidence="1">
    <location>
        <begin position="55"/>
        <end position="74"/>
    </location>
</feature>
<dbReference type="EMBL" id="JACASE010000011">
    <property type="protein sequence ID" value="KAF6427992.1"/>
    <property type="molecule type" value="Genomic_DNA"/>
</dbReference>
<proteinExistence type="predicted"/>
<gene>
    <name evidence="2" type="ORF">HJG63_008445</name>
</gene>
<evidence type="ECO:0000256" key="1">
    <source>
        <dbReference type="SAM" id="MobiDB-lite"/>
    </source>
</evidence>
<name>A0A7J8DYN0_ROUAE</name>
<protein>
    <submittedName>
        <fullName evidence="2">Uncharacterized protein</fullName>
    </submittedName>
</protein>
<feature type="compositionally biased region" description="Low complexity" evidence="1">
    <location>
        <begin position="111"/>
        <end position="124"/>
    </location>
</feature>
<feature type="compositionally biased region" description="Basic residues" evidence="1">
    <location>
        <begin position="233"/>
        <end position="247"/>
    </location>
</feature>
<feature type="region of interest" description="Disordered" evidence="1">
    <location>
        <begin position="94"/>
        <end position="247"/>
    </location>
</feature>
<comment type="caution">
    <text evidence="2">The sequence shown here is derived from an EMBL/GenBank/DDBJ whole genome shotgun (WGS) entry which is preliminary data.</text>
</comment>
<accession>A0A7J8DYN0</accession>
<evidence type="ECO:0000313" key="2">
    <source>
        <dbReference type="EMBL" id="KAF6427992.1"/>
    </source>
</evidence>
<dbReference type="Proteomes" id="UP000593571">
    <property type="component" value="Unassembled WGS sequence"/>
</dbReference>
<organism evidence="2 3">
    <name type="scientific">Rousettus aegyptiacus</name>
    <name type="common">Egyptian fruit bat</name>
    <name type="synonym">Pteropus aegyptiacus</name>
    <dbReference type="NCBI Taxonomy" id="9407"/>
    <lineage>
        <taxon>Eukaryota</taxon>
        <taxon>Metazoa</taxon>
        <taxon>Chordata</taxon>
        <taxon>Craniata</taxon>
        <taxon>Vertebrata</taxon>
        <taxon>Euteleostomi</taxon>
        <taxon>Mammalia</taxon>
        <taxon>Eutheria</taxon>
        <taxon>Laurasiatheria</taxon>
        <taxon>Chiroptera</taxon>
        <taxon>Yinpterochiroptera</taxon>
        <taxon>Pteropodoidea</taxon>
        <taxon>Pteropodidae</taxon>
        <taxon>Rousettinae</taxon>
        <taxon>Rousettus</taxon>
    </lineage>
</organism>
<dbReference type="AlphaFoldDB" id="A0A7J8DYN0"/>